<proteinExistence type="predicted"/>
<dbReference type="PANTHER" id="PTHR40465">
    <property type="entry name" value="CHROMOSOME 1, WHOLE GENOME SHOTGUN SEQUENCE"/>
    <property type="match status" value="1"/>
</dbReference>
<name>A0A0D7AV68_9AGAR</name>
<feature type="transmembrane region" description="Helical" evidence="1">
    <location>
        <begin position="163"/>
        <end position="186"/>
    </location>
</feature>
<feature type="transmembrane region" description="Helical" evidence="1">
    <location>
        <begin position="233"/>
        <end position="254"/>
    </location>
</feature>
<dbReference type="OrthoDB" id="2681808at2759"/>
<reference evidence="3 4" key="1">
    <citation type="journal article" date="2015" name="Fungal Genet. Biol.">
        <title>Evolution of novel wood decay mechanisms in Agaricales revealed by the genome sequences of Fistulina hepatica and Cylindrobasidium torrendii.</title>
        <authorList>
            <person name="Floudas D."/>
            <person name="Held B.W."/>
            <person name="Riley R."/>
            <person name="Nagy L.G."/>
            <person name="Koehler G."/>
            <person name="Ransdell A.S."/>
            <person name="Younus H."/>
            <person name="Chow J."/>
            <person name="Chiniquy J."/>
            <person name="Lipzen A."/>
            <person name="Tritt A."/>
            <person name="Sun H."/>
            <person name="Haridas S."/>
            <person name="LaButti K."/>
            <person name="Ohm R.A."/>
            <person name="Kues U."/>
            <person name="Blanchette R.A."/>
            <person name="Grigoriev I.V."/>
            <person name="Minto R.E."/>
            <person name="Hibbett D.S."/>
        </authorList>
    </citation>
    <scope>NUCLEOTIDE SEQUENCE [LARGE SCALE GENOMIC DNA]</scope>
    <source>
        <strain evidence="3 4">FP15055 ss-10</strain>
    </source>
</reference>
<organism evidence="3 4">
    <name type="scientific">Cylindrobasidium torrendii FP15055 ss-10</name>
    <dbReference type="NCBI Taxonomy" id="1314674"/>
    <lineage>
        <taxon>Eukaryota</taxon>
        <taxon>Fungi</taxon>
        <taxon>Dikarya</taxon>
        <taxon>Basidiomycota</taxon>
        <taxon>Agaricomycotina</taxon>
        <taxon>Agaricomycetes</taxon>
        <taxon>Agaricomycetidae</taxon>
        <taxon>Agaricales</taxon>
        <taxon>Marasmiineae</taxon>
        <taxon>Physalacriaceae</taxon>
        <taxon>Cylindrobasidium</taxon>
    </lineage>
</organism>
<feature type="domain" description="DUF6534" evidence="2">
    <location>
        <begin position="170"/>
        <end position="258"/>
    </location>
</feature>
<feature type="transmembrane region" description="Helical" evidence="1">
    <location>
        <begin position="123"/>
        <end position="143"/>
    </location>
</feature>
<keyword evidence="1" id="KW-0812">Transmembrane</keyword>
<keyword evidence="1" id="KW-1133">Transmembrane helix</keyword>
<dbReference type="Proteomes" id="UP000054007">
    <property type="component" value="Unassembled WGS sequence"/>
</dbReference>
<dbReference type="InterPro" id="IPR045339">
    <property type="entry name" value="DUF6534"/>
</dbReference>
<dbReference type="EMBL" id="KN880804">
    <property type="protein sequence ID" value="KIY62263.1"/>
    <property type="molecule type" value="Genomic_DNA"/>
</dbReference>
<dbReference type="Pfam" id="PF20152">
    <property type="entry name" value="DUF6534"/>
    <property type="match status" value="1"/>
</dbReference>
<feature type="transmembrane region" description="Helical" evidence="1">
    <location>
        <begin position="207"/>
        <end position="227"/>
    </location>
</feature>
<keyword evidence="4" id="KW-1185">Reference proteome</keyword>
<accession>A0A0D7AV68</accession>
<sequence length="348" mass="39089">MAPPQIPGVNIPLMTGPLVLGYMWGYCLYGMLVVQTYMYYETFKKDRIGIKAVVWSIFILETVFTIMTTIAAWNQYGDGWGDLDTLTHIDWSWEPLPPLNGLLATIAQGFYIWRIYNLTKSIWLPILLFSISLMQCCMAWYYAIYVSLNDLLLIKLLEKEAFVSAWLAGSATCDILITVSLVYILSRRRTKSSFDYTSSLVGRLIRYTMETGFLTTFGAIVELILWLTMQTNFIHFIFFLIIGRLYSNALMGTLNARSISRSYNSGSAGGVGQSDAGPSSSFWRDANRGTVGSLKAVPGRPAQSFGTVHITTEVMNDGRSTTEGIYMKDFTSPAKSEFDKSVHIADEY</sequence>
<dbReference type="AlphaFoldDB" id="A0A0D7AV68"/>
<protein>
    <recommendedName>
        <fullName evidence="2">DUF6534 domain-containing protein</fullName>
    </recommendedName>
</protein>
<dbReference type="PANTHER" id="PTHR40465:SF1">
    <property type="entry name" value="DUF6534 DOMAIN-CONTAINING PROTEIN"/>
    <property type="match status" value="1"/>
</dbReference>
<keyword evidence="1" id="KW-0472">Membrane</keyword>
<feature type="transmembrane region" description="Helical" evidence="1">
    <location>
        <begin position="96"/>
        <end position="116"/>
    </location>
</feature>
<evidence type="ECO:0000256" key="1">
    <source>
        <dbReference type="SAM" id="Phobius"/>
    </source>
</evidence>
<evidence type="ECO:0000313" key="4">
    <source>
        <dbReference type="Proteomes" id="UP000054007"/>
    </source>
</evidence>
<feature type="transmembrane region" description="Helical" evidence="1">
    <location>
        <begin position="52"/>
        <end position="76"/>
    </location>
</feature>
<evidence type="ECO:0000313" key="3">
    <source>
        <dbReference type="EMBL" id="KIY62263.1"/>
    </source>
</evidence>
<feature type="transmembrane region" description="Helical" evidence="1">
    <location>
        <begin position="20"/>
        <end position="40"/>
    </location>
</feature>
<gene>
    <name evidence="3" type="ORF">CYLTODRAFT_427043</name>
</gene>
<evidence type="ECO:0000259" key="2">
    <source>
        <dbReference type="Pfam" id="PF20152"/>
    </source>
</evidence>